<evidence type="ECO:0000313" key="4">
    <source>
        <dbReference type="Proteomes" id="UP000284189"/>
    </source>
</evidence>
<dbReference type="EMBL" id="VNWL01000007">
    <property type="protein sequence ID" value="TXK07534.1"/>
    <property type="molecule type" value="Genomic_DNA"/>
</dbReference>
<dbReference type="EMBL" id="QXFJ01000008">
    <property type="protein sequence ID" value="RIV73847.1"/>
    <property type="molecule type" value="Genomic_DNA"/>
</dbReference>
<keyword evidence="5" id="KW-1185">Reference proteome</keyword>
<organism evidence="2 4">
    <name type="scientific">Flagellimonas aequoris</name>
    <dbReference type="NCBI Taxonomy" id="2306997"/>
    <lineage>
        <taxon>Bacteria</taxon>
        <taxon>Pseudomonadati</taxon>
        <taxon>Bacteroidota</taxon>
        <taxon>Flavobacteriia</taxon>
        <taxon>Flavobacteriales</taxon>
        <taxon>Flavobacteriaceae</taxon>
        <taxon>Flagellimonas</taxon>
    </lineage>
</organism>
<proteinExistence type="predicted"/>
<feature type="chain" id="PRO_5018965353" description="Collagen-like protein" evidence="1">
    <location>
        <begin position="24"/>
        <end position="226"/>
    </location>
</feature>
<comment type="caution">
    <text evidence="2">The sequence shown here is derived from an EMBL/GenBank/DDBJ whole genome shotgun (WGS) entry which is preliminary data.</text>
</comment>
<reference evidence="2 4" key="1">
    <citation type="submission" date="2018-08" db="EMBL/GenBank/DDBJ databases">
        <title>Proposal of Muricauda 72 sp.nov. and Muricauda NH166 sp.nov., isolated from seawater.</title>
        <authorList>
            <person name="Cheng H."/>
            <person name="Wu Y.-H."/>
            <person name="Guo L.-L."/>
            <person name="Xu X.-W."/>
        </authorList>
    </citation>
    <scope>NUCLEOTIDE SEQUENCE [LARGE SCALE GENOMIC DNA]</scope>
    <source>
        <strain evidence="2 4">NH166</strain>
    </source>
</reference>
<evidence type="ECO:0000313" key="2">
    <source>
        <dbReference type="EMBL" id="RIV73847.1"/>
    </source>
</evidence>
<evidence type="ECO:0008006" key="6">
    <source>
        <dbReference type="Google" id="ProtNLM"/>
    </source>
</evidence>
<evidence type="ECO:0000313" key="5">
    <source>
        <dbReference type="Proteomes" id="UP000321528"/>
    </source>
</evidence>
<dbReference type="RefSeq" id="WP_119638635.1">
    <property type="nucleotide sequence ID" value="NZ_QXFJ01000008.1"/>
</dbReference>
<accession>A0A418NCR8</accession>
<evidence type="ECO:0000313" key="3">
    <source>
        <dbReference type="EMBL" id="TXK07534.1"/>
    </source>
</evidence>
<protein>
    <recommendedName>
        <fullName evidence="6">Collagen-like protein</fullName>
    </recommendedName>
</protein>
<name>A0A418NCR8_9FLAO</name>
<dbReference type="Proteomes" id="UP000321528">
    <property type="component" value="Unassembled WGS sequence"/>
</dbReference>
<feature type="signal peptide" evidence="1">
    <location>
        <begin position="1"/>
        <end position="23"/>
    </location>
</feature>
<sequence length="226" mass="25220">MKTRKLLRITVLTMSLVMLSCSGDDGKDGMDGIDGVNGTNGTNGQDGANGTNGIGFEELTKYGHATLQLNGNRPDGVTIDYSTIFKFTQTNGETYSSNILYMEKDVVLQFTRFYSSPDDYFNGNFIHFYIQISNFGETTQAINYSEVQVQGHPVIGTDNKYFILDDLYESNTNGTSEIEYTDFNFNPEDNHLTFNYSFFVDASANDSTHPLHVKGSADVYLLEEVQ</sequence>
<dbReference type="AlphaFoldDB" id="A0A418NCR8"/>
<evidence type="ECO:0000256" key="1">
    <source>
        <dbReference type="SAM" id="SignalP"/>
    </source>
</evidence>
<reference evidence="3 5" key="2">
    <citation type="submission" date="2019-07" db="EMBL/GenBank/DDBJ databases">
        <title>Draft genome of two Muricauda strains isolated from deep sea.</title>
        <authorList>
            <person name="Sun C."/>
        </authorList>
    </citation>
    <scope>NUCLEOTIDE SEQUENCE [LARGE SCALE GENOMIC DNA]</scope>
    <source>
        <strain evidence="3 5">NH166</strain>
    </source>
</reference>
<keyword evidence="1" id="KW-0732">Signal</keyword>
<gene>
    <name evidence="2" type="ORF">D2U88_02070</name>
    <name evidence="3" type="ORF">FQ019_02050</name>
</gene>
<dbReference type="Proteomes" id="UP000284189">
    <property type="component" value="Unassembled WGS sequence"/>
</dbReference>
<dbReference type="PROSITE" id="PS51257">
    <property type="entry name" value="PROKAR_LIPOPROTEIN"/>
    <property type="match status" value="1"/>
</dbReference>
<dbReference type="OrthoDB" id="1430935at2"/>